<dbReference type="AlphaFoldDB" id="T1BQN5"/>
<organism evidence="5">
    <name type="scientific">mine drainage metagenome</name>
    <dbReference type="NCBI Taxonomy" id="410659"/>
    <lineage>
        <taxon>unclassified sequences</taxon>
        <taxon>metagenomes</taxon>
        <taxon>ecological metagenomes</taxon>
    </lineage>
</organism>
<comment type="caution">
    <text evidence="5">The sequence shown here is derived from an EMBL/GenBank/DDBJ whole genome shotgun (WGS) entry which is preliminary data.</text>
</comment>
<dbReference type="InterPro" id="IPR024909">
    <property type="entry name" value="Cys-tRNA/MSH_ligase"/>
</dbReference>
<keyword evidence="3" id="KW-0067">ATP-binding</keyword>
<reference evidence="5" key="1">
    <citation type="submission" date="2013-08" db="EMBL/GenBank/DDBJ databases">
        <authorList>
            <person name="Mendez C."/>
            <person name="Richter M."/>
            <person name="Ferrer M."/>
            <person name="Sanchez J."/>
        </authorList>
    </citation>
    <scope>NUCLEOTIDE SEQUENCE</scope>
</reference>
<proteinExistence type="predicted"/>
<evidence type="ECO:0000256" key="3">
    <source>
        <dbReference type="ARBA" id="ARBA00022840"/>
    </source>
</evidence>
<feature type="non-terminal residue" evidence="5">
    <location>
        <position position="168"/>
    </location>
</feature>
<dbReference type="InterPro" id="IPR032678">
    <property type="entry name" value="tRNA-synt_1_cat_dom"/>
</dbReference>
<dbReference type="GO" id="GO:0006423">
    <property type="term" value="P:cysteinyl-tRNA aminoacylation"/>
    <property type="evidence" value="ECO:0007669"/>
    <property type="project" value="TreeGrafter"/>
</dbReference>
<dbReference type="PANTHER" id="PTHR10890">
    <property type="entry name" value="CYSTEINYL-TRNA SYNTHETASE"/>
    <property type="match status" value="1"/>
</dbReference>
<feature type="non-terminal residue" evidence="5">
    <location>
        <position position="1"/>
    </location>
</feature>
<gene>
    <name evidence="5" type="ORF">B1B_03980</name>
</gene>
<accession>T1BQN5</accession>
<dbReference type="Gene3D" id="3.40.50.620">
    <property type="entry name" value="HUPs"/>
    <property type="match status" value="1"/>
</dbReference>
<evidence type="ECO:0000313" key="5">
    <source>
        <dbReference type="EMBL" id="EQD72162.1"/>
    </source>
</evidence>
<dbReference type="Pfam" id="PF01406">
    <property type="entry name" value="tRNA-synt_1e"/>
    <property type="match status" value="1"/>
</dbReference>
<evidence type="ECO:0000256" key="2">
    <source>
        <dbReference type="ARBA" id="ARBA00022741"/>
    </source>
</evidence>
<dbReference type="GO" id="GO:0005524">
    <property type="term" value="F:ATP binding"/>
    <property type="evidence" value="ECO:0007669"/>
    <property type="project" value="UniProtKB-KW"/>
</dbReference>
<feature type="domain" description="tRNA synthetases class I catalytic" evidence="4">
    <location>
        <begin position="2"/>
        <end position="115"/>
    </location>
</feature>
<sequence>ALYVCGPTVYDAAHVGHGRTYLYFDLLRRTLEEGGTTVRHIMNITDFEDKVDVRAAELGLTWKQLARQEERRFLSDLRQFGARMPHSTPRASDFVTHMVEVARRLDRTGRIHRQGDSWFYTPPTHSRWRNFPIAGDLEQHAVPEPGHPLTEADGRSIMVWKLQRPPLP</sequence>
<dbReference type="EMBL" id="AUZY01002480">
    <property type="protein sequence ID" value="EQD72162.1"/>
    <property type="molecule type" value="Genomic_DNA"/>
</dbReference>
<protein>
    <submittedName>
        <fullName evidence="5">Cysteinyl-tRNA synthetase</fullName>
        <ecNumber evidence="5">6.1.1.16</ecNumber>
    </submittedName>
</protein>
<dbReference type="GO" id="GO:0005737">
    <property type="term" value="C:cytoplasm"/>
    <property type="evidence" value="ECO:0007669"/>
    <property type="project" value="TreeGrafter"/>
</dbReference>
<evidence type="ECO:0000256" key="1">
    <source>
        <dbReference type="ARBA" id="ARBA00022598"/>
    </source>
</evidence>
<dbReference type="SUPFAM" id="SSF52374">
    <property type="entry name" value="Nucleotidylyl transferase"/>
    <property type="match status" value="1"/>
</dbReference>
<dbReference type="InterPro" id="IPR014729">
    <property type="entry name" value="Rossmann-like_a/b/a_fold"/>
</dbReference>
<dbReference type="EC" id="6.1.1.16" evidence="5"/>
<evidence type="ECO:0000259" key="4">
    <source>
        <dbReference type="Pfam" id="PF01406"/>
    </source>
</evidence>
<keyword evidence="1 5" id="KW-0436">Ligase</keyword>
<dbReference type="PANTHER" id="PTHR10890:SF3">
    <property type="entry name" value="CYSTEINE--TRNA LIGASE, CYTOPLASMIC"/>
    <property type="match status" value="1"/>
</dbReference>
<dbReference type="GO" id="GO:0004817">
    <property type="term" value="F:cysteine-tRNA ligase activity"/>
    <property type="evidence" value="ECO:0007669"/>
    <property type="project" value="UniProtKB-EC"/>
</dbReference>
<reference evidence="5" key="2">
    <citation type="journal article" date="2014" name="ISME J.">
        <title>Microbial stratification in low pH oxic and suboxic macroscopic growths along an acid mine drainage.</title>
        <authorList>
            <person name="Mendez-Garcia C."/>
            <person name="Mesa V."/>
            <person name="Sprenger R.R."/>
            <person name="Richter M."/>
            <person name="Diez M.S."/>
            <person name="Solano J."/>
            <person name="Bargiela R."/>
            <person name="Golyshina O.V."/>
            <person name="Manteca A."/>
            <person name="Ramos J.L."/>
            <person name="Gallego J.R."/>
            <person name="Llorente I."/>
            <person name="Martins Dos Santos V.A."/>
            <person name="Jensen O.N."/>
            <person name="Pelaez A.I."/>
            <person name="Sanchez J."/>
            <person name="Ferrer M."/>
        </authorList>
    </citation>
    <scope>NUCLEOTIDE SEQUENCE</scope>
</reference>
<keyword evidence="5" id="KW-0030">Aminoacyl-tRNA synthetase</keyword>
<keyword evidence="2" id="KW-0547">Nucleotide-binding</keyword>
<name>T1BQN5_9ZZZZ</name>